<dbReference type="InterPro" id="IPR011184">
    <property type="entry name" value="DNA_mismatch_repair_Msh2"/>
</dbReference>
<comment type="function">
    <text evidence="12">Component of the post-replicative DNA mismatch repair system (MMR).</text>
</comment>
<gene>
    <name evidence="14" type="ORF">M407DRAFT_234443</name>
</gene>
<dbReference type="GO" id="GO:0006298">
    <property type="term" value="P:mismatch repair"/>
    <property type="evidence" value="ECO:0007669"/>
    <property type="project" value="InterPro"/>
</dbReference>
<evidence type="ECO:0000256" key="4">
    <source>
        <dbReference type="ARBA" id="ARBA00022741"/>
    </source>
</evidence>
<dbReference type="Gene3D" id="3.40.1170.10">
    <property type="entry name" value="DNA repair protein MutS, domain I"/>
    <property type="match status" value="1"/>
</dbReference>
<keyword evidence="9" id="KW-0539">Nucleus</keyword>
<evidence type="ECO:0000256" key="2">
    <source>
        <dbReference type="ARBA" id="ARBA00006271"/>
    </source>
</evidence>
<dbReference type="InterPro" id="IPR016151">
    <property type="entry name" value="DNA_mismatch_repair_MutS_N"/>
</dbReference>
<dbReference type="Pfam" id="PF05188">
    <property type="entry name" value="MutS_II"/>
    <property type="match status" value="1"/>
</dbReference>
<dbReference type="CDD" id="cd03285">
    <property type="entry name" value="ABC_MSH2_euk"/>
    <property type="match status" value="1"/>
</dbReference>
<dbReference type="GO" id="GO:0051053">
    <property type="term" value="P:negative regulation of DNA metabolic process"/>
    <property type="evidence" value="ECO:0007669"/>
    <property type="project" value="UniProtKB-ARBA"/>
</dbReference>
<dbReference type="NCBIfam" id="NF003810">
    <property type="entry name" value="PRK05399.1"/>
    <property type="match status" value="1"/>
</dbReference>
<evidence type="ECO:0000256" key="12">
    <source>
        <dbReference type="RuleBase" id="RU003756"/>
    </source>
</evidence>
<dbReference type="SUPFAM" id="SSF53150">
    <property type="entry name" value="DNA repair protein MutS, domain II"/>
    <property type="match status" value="1"/>
</dbReference>
<dbReference type="SUPFAM" id="SSF48334">
    <property type="entry name" value="DNA repair protein MutS, domain III"/>
    <property type="match status" value="1"/>
</dbReference>
<dbReference type="OrthoDB" id="121051at2759"/>
<dbReference type="Pfam" id="PF01624">
    <property type="entry name" value="MutS_I"/>
    <property type="match status" value="1"/>
</dbReference>
<evidence type="ECO:0000256" key="11">
    <source>
        <dbReference type="ARBA" id="ARBA00073545"/>
    </source>
</evidence>
<dbReference type="Proteomes" id="UP000054248">
    <property type="component" value="Unassembled WGS sequence"/>
</dbReference>
<dbReference type="GO" id="GO:0005524">
    <property type="term" value="F:ATP binding"/>
    <property type="evidence" value="ECO:0007669"/>
    <property type="project" value="UniProtKB-KW"/>
</dbReference>
<dbReference type="EMBL" id="KN822949">
    <property type="protein sequence ID" value="KIO33277.1"/>
    <property type="molecule type" value="Genomic_DNA"/>
</dbReference>
<proteinExistence type="inferred from homology"/>
<comment type="subcellular location">
    <subcellularLocation>
        <location evidence="1">Nucleus</location>
    </subcellularLocation>
</comment>
<accession>A0A0C3MHY8</accession>
<dbReference type="InterPro" id="IPR007861">
    <property type="entry name" value="DNA_mismatch_repair_MutS_clamp"/>
</dbReference>
<keyword evidence="15" id="KW-1185">Reference proteome</keyword>
<dbReference type="Pfam" id="PF05192">
    <property type="entry name" value="MutS_III"/>
    <property type="match status" value="1"/>
</dbReference>
<dbReference type="GO" id="GO:0030983">
    <property type="term" value="F:mismatched DNA binding"/>
    <property type="evidence" value="ECO:0007669"/>
    <property type="project" value="InterPro"/>
</dbReference>
<dbReference type="InterPro" id="IPR007695">
    <property type="entry name" value="DNA_mismatch_repair_MutS-lik_N"/>
</dbReference>
<dbReference type="InterPro" id="IPR036187">
    <property type="entry name" value="DNA_mismatch_repair_MutS_sf"/>
</dbReference>
<keyword evidence="4 12" id="KW-0547">Nucleotide-binding</keyword>
<keyword evidence="6" id="KW-0067">ATP-binding</keyword>
<dbReference type="PANTHER" id="PTHR11361:SF35">
    <property type="entry name" value="DNA MISMATCH REPAIR PROTEIN MSH2"/>
    <property type="match status" value="1"/>
</dbReference>
<dbReference type="AlphaFoldDB" id="A0A0C3MHY8"/>
<evidence type="ECO:0000256" key="5">
    <source>
        <dbReference type="ARBA" id="ARBA00022763"/>
    </source>
</evidence>
<evidence type="ECO:0000256" key="3">
    <source>
        <dbReference type="ARBA" id="ARBA00019549"/>
    </source>
</evidence>
<dbReference type="Gene3D" id="3.30.420.110">
    <property type="entry name" value="MutS, connector domain"/>
    <property type="match status" value="1"/>
</dbReference>
<dbReference type="STRING" id="1051891.A0A0C3MHY8"/>
<name>A0A0C3MHY8_9AGAM</name>
<dbReference type="FunFam" id="3.30.420.110:FF:000002">
    <property type="entry name" value="DNA mismatch repair protein"/>
    <property type="match status" value="1"/>
</dbReference>
<dbReference type="InterPro" id="IPR027417">
    <property type="entry name" value="P-loop_NTPase"/>
</dbReference>
<dbReference type="SUPFAM" id="SSF52540">
    <property type="entry name" value="P-loop containing nucleoside triphosphate hydrolases"/>
    <property type="match status" value="1"/>
</dbReference>
<comment type="similarity">
    <text evidence="2 12">Belongs to the DNA mismatch repair MutS family.</text>
</comment>
<dbReference type="InterPro" id="IPR000432">
    <property type="entry name" value="DNA_mismatch_repair_MutS_C"/>
</dbReference>
<dbReference type="GO" id="GO:0140664">
    <property type="term" value="F:ATP-dependent DNA damage sensor activity"/>
    <property type="evidence" value="ECO:0007669"/>
    <property type="project" value="InterPro"/>
</dbReference>
<evidence type="ECO:0000256" key="1">
    <source>
        <dbReference type="ARBA" id="ARBA00004123"/>
    </source>
</evidence>
<dbReference type="InterPro" id="IPR032642">
    <property type="entry name" value="Msh2_ATP-bd"/>
</dbReference>
<dbReference type="InterPro" id="IPR007860">
    <property type="entry name" value="DNA_mmatch_repair_MutS_con_dom"/>
</dbReference>
<dbReference type="SMART" id="SM00534">
    <property type="entry name" value="MUTSac"/>
    <property type="match status" value="1"/>
</dbReference>
<dbReference type="HOGENOM" id="CLU_002472_10_0_1"/>
<keyword evidence="7 12" id="KW-0238">DNA-binding</keyword>
<reference evidence="15" key="2">
    <citation type="submission" date="2015-01" db="EMBL/GenBank/DDBJ databases">
        <title>Evolutionary Origins and Diversification of the Mycorrhizal Mutualists.</title>
        <authorList>
            <consortium name="DOE Joint Genome Institute"/>
            <consortium name="Mycorrhizal Genomics Consortium"/>
            <person name="Kohler A."/>
            <person name="Kuo A."/>
            <person name="Nagy L.G."/>
            <person name="Floudas D."/>
            <person name="Copeland A."/>
            <person name="Barry K.W."/>
            <person name="Cichocki N."/>
            <person name="Veneault-Fourrey C."/>
            <person name="LaButti K."/>
            <person name="Lindquist E.A."/>
            <person name="Lipzen A."/>
            <person name="Lundell T."/>
            <person name="Morin E."/>
            <person name="Murat C."/>
            <person name="Riley R."/>
            <person name="Ohm R."/>
            <person name="Sun H."/>
            <person name="Tunlid A."/>
            <person name="Henrissat B."/>
            <person name="Grigoriev I.V."/>
            <person name="Hibbett D.S."/>
            <person name="Martin F."/>
        </authorList>
    </citation>
    <scope>NUCLEOTIDE SEQUENCE [LARGE SCALE GENOMIC DNA]</scope>
    <source>
        <strain evidence="15">MUT 4182</strain>
    </source>
</reference>
<dbReference type="PROSITE" id="PS00486">
    <property type="entry name" value="DNA_MISMATCH_REPAIR_2"/>
    <property type="match status" value="1"/>
</dbReference>
<dbReference type="InterPro" id="IPR045076">
    <property type="entry name" value="MutS"/>
</dbReference>
<evidence type="ECO:0000256" key="6">
    <source>
        <dbReference type="ARBA" id="ARBA00022840"/>
    </source>
</evidence>
<dbReference type="SMART" id="SM00533">
    <property type="entry name" value="MUTSd"/>
    <property type="match status" value="1"/>
</dbReference>
<dbReference type="GO" id="GO:0032301">
    <property type="term" value="C:MutSalpha complex"/>
    <property type="evidence" value="ECO:0007669"/>
    <property type="project" value="TreeGrafter"/>
</dbReference>
<dbReference type="GO" id="GO:0006312">
    <property type="term" value="P:mitotic recombination"/>
    <property type="evidence" value="ECO:0007669"/>
    <property type="project" value="TreeGrafter"/>
</dbReference>
<dbReference type="Gene3D" id="1.10.1420.10">
    <property type="match status" value="2"/>
</dbReference>
<evidence type="ECO:0000256" key="8">
    <source>
        <dbReference type="ARBA" id="ARBA00023204"/>
    </source>
</evidence>
<dbReference type="Pfam" id="PF00488">
    <property type="entry name" value="MutS_V"/>
    <property type="match status" value="1"/>
</dbReference>
<evidence type="ECO:0000313" key="14">
    <source>
        <dbReference type="EMBL" id="KIO33277.1"/>
    </source>
</evidence>
<evidence type="ECO:0000256" key="9">
    <source>
        <dbReference type="ARBA" id="ARBA00023242"/>
    </source>
</evidence>
<protein>
    <recommendedName>
        <fullName evidence="11">DNA mismatch repair protein MSH2</fullName>
    </recommendedName>
    <alternativeName>
        <fullName evidence="3">DNA mismatch repair protein Msh2</fullName>
    </alternativeName>
    <alternativeName>
        <fullName evidence="10">MutS protein homolog 2</fullName>
    </alternativeName>
</protein>
<evidence type="ECO:0000313" key="15">
    <source>
        <dbReference type="Proteomes" id="UP000054248"/>
    </source>
</evidence>
<keyword evidence="8 12" id="KW-0234">DNA repair</keyword>
<dbReference type="PANTHER" id="PTHR11361">
    <property type="entry name" value="DNA MISMATCH REPAIR PROTEIN MUTS FAMILY MEMBER"/>
    <property type="match status" value="1"/>
</dbReference>
<organism evidence="14 15">
    <name type="scientific">Tulasnella calospora MUT 4182</name>
    <dbReference type="NCBI Taxonomy" id="1051891"/>
    <lineage>
        <taxon>Eukaryota</taxon>
        <taxon>Fungi</taxon>
        <taxon>Dikarya</taxon>
        <taxon>Basidiomycota</taxon>
        <taxon>Agaricomycotina</taxon>
        <taxon>Agaricomycetes</taxon>
        <taxon>Cantharellales</taxon>
        <taxon>Tulasnellaceae</taxon>
        <taxon>Tulasnella</taxon>
    </lineage>
</organism>
<dbReference type="InterPro" id="IPR007696">
    <property type="entry name" value="DNA_mismatch_repair_MutS_core"/>
</dbReference>
<keyword evidence="5 12" id="KW-0227">DNA damage</keyword>
<dbReference type="InterPro" id="IPR036678">
    <property type="entry name" value="MutS_con_dom_sf"/>
</dbReference>
<evidence type="ECO:0000256" key="7">
    <source>
        <dbReference type="ARBA" id="ARBA00023125"/>
    </source>
</evidence>
<evidence type="ECO:0000259" key="13">
    <source>
        <dbReference type="PROSITE" id="PS00486"/>
    </source>
</evidence>
<dbReference type="FunFam" id="3.40.50.300:FF:000925">
    <property type="entry name" value="DNA mismatch repair protein MSH2"/>
    <property type="match status" value="1"/>
</dbReference>
<dbReference type="FunFam" id="3.40.1170.10:FF:000003">
    <property type="entry name" value="DNA mismatch repair protein"/>
    <property type="match status" value="1"/>
</dbReference>
<dbReference type="PIRSF" id="PIRSF005813">
    <property type="entry name" value="MSH2"/>
    <property type="match status" value="1"/>
</dbReference>
<dbReference type="Gene3D" id="3.40.50.300">
    <property type="entry name" value="P-loop containing nucleotide triphosphate hydrolases"/>
    <property type="match status" value="1"/>
</dbReference>
<reference evidence="14 15" key="1">
    <citation type="submission" date="2014-04" db="EMBL/GenBank/DDBJ databases">
        <authorList>
            <consortium name="DOE Joint Genome Institute"/>
            <person name="Kuo A."/>
            <person name="Girlanda M."/>
            <person name="Perotto S."/>
            <person name="Kohler A."/>
            <person name="Nagy L.G."/>
            <person name="Floudas D."/>
            <person name="Copeland A."/>
            <person name="Barry K.W."/>
            <person name="Cichocki N."/>
            <person name="Veneault-Fourrey C."/>
            <person name="LaButti K."/>
            <person name="Lindquist E.A."/>
            <person name="Lipzen A."/>
            <person name="Lundell T."/>
            <person name="Morin E."/>
            <person name="Murat C."/>
            <person name="Sun H."/>
            <person name="Tunlid A."/>
            <person name="Henrissat B."/>
            <person name="Grigoriev I.V."/>
            <person name="Hibbett D.S."/>
            <person name="Martin F."/>
            <person name="Nordberg H.P."/>
            <person name="Cantor M.N."/>
            <person name="Hua S.X."/>
        </authorList>
    </citation>
    <scope>NUCLEOTIDE SEQUENCE [LARGE SCALE GENOMIC DNA]</scope>
    <source>
        <strain evidence="14 15">MUT 4182</strain>
    </source>
</reference>
<dbReference type="Pfam" id="PF05190">
    <property type="entry name" value="MutS_IV"/>
    <property type="match status" value="1"/>
</dbReference>
<sequence>MYDKETAEKELDSAADIGFCQFIKQLPKKGPDTIRLFDRGEWYSVHGEDAFYVAANVFKTNSIIKYLGKKDPLASVVLSTTVAKTFLRDALTVKQLRIEIWSTEGGKKSAKFNLTKQASPGNLQDVEDLLFINSDLLTAPIVMAIKLSTKADSRMLGVAFADASIRQLGVSEFADNDLFSNAESLVIQLGVKECVLQHDEKDFELSKLKELLERCGVVVSTRKAGEFVPKNVEQDLPRLLKEDSAPPVLPEFDLKLAMSATSALISYLNLMADDTNFGQYTLKHHDLSQYMRLDASALRALNLMPNPQRDHGAKNMSLFGLLNRCKTAQGVRLLGGWLKQPLINLHQIQIRQNLVEVFVDDSNSRRTIQDDYLKSMPDMRRICKRFQKSIASLEDMVRVYQAVIKLGGLKTALEEIEYHIDKEDHKDLIKREYLDKLEVAITNLEKYTEMVESTLDLEQLDHHMYVIKPEYDERLQSMADILTEVRDGLDEEHRSVGADLGLQLNKKLHLENSNNWGYCFRITKGDAKAIQNKRGYSELSTQKGGVFFTTTDLRDLSKRFADTTAQYQRMQSSLVKEVISIAATYIPVLEDLDNIIAHLDVIVSFAHVSANAPEPYVKPSVLEKGTGDLLVKEARHPCLEVQDDVNFIANDVEMVKGKSEFMIITGPNMGGKSTYIRQIGVIALMAQIGCFVPCSEAQVPVFDSILARVGAGDSQLKGVSTFMAEMLETATILKSATKDSLIIIDELGRGTSTYDGFGLAWAISEHIATEIHALCLFATHFHELTALSQEYSHIKNLHVVAHVSPRAHAASKHDRDITLLYKVEPGICDQSFGIHVAELANFPEPVIKLAKRKADELEDFGESDQRAAKHSKTETDEGAQIVQEVLRDWVSRTSGLEGDGDVAMSSSDAPEVSVEEQMKVLKKCFEEHRSKLESNAWCRDLIETY</sequence>
<evidence type="ECO:0000256" key="10">
    <source>
        <dbReference type="ARBA" id="ARBA00029795"/>
    </source>
</evidence>
<feature type="domain" description="DNA mismatch repair proteins mutS family" evidence="13">
    <location>
        <begin position="740"/>
        <end position="756"/>
    </location>
</feature>
<dbReference type="FunFam" id="1.10.1420.10:FF:000003">
    <property type="entry name" value="DNA mismatch repair protein"/>
    <property type="match status" value="1"/>
</dbReference>